<feature type="compositionally biased region" description="Basic and acidic residues" evidence="2">
    <location>
        <begin position="1674"/>
        <end position="1696"/>
    </location>
</feature>
<feature type="region of interest" description="Disordered" evidence="2">
    <location>
        <begin position="337"/>
        <end position="476"/>
    </location>
</feature>
<feature type="compositionally biased region" description="Polar residues" evidence="2">
    <location>
        <begin position="2777"/>
        <end position="2786"/>
    </location>
</feature>
<feature type="compositionally biased region" description="Basic and acidic residues" evidence="2">
    <location>
        <begin position="2043"/>
        <end position="2130"/>
    </location>
</feature>
<feature type="region of interest" description="Disordered" evidence="2">
    <location>
        <begin position="2837"/>
        <end position="2869"/>
    </location>
</feature>
<feature type="compositionally biased region" description="Basic and acidic residues" evidence="2">
    <location>
        <begin position="1458"/>
        <end position="1488"/>
    </location>
</feature>
<feature type="compositionally biased region" description="Low complexity" evidence="2">
    <location>
        <begin position="3230"/>
        <end position="3242"/>
    </location>
</feature>
<feature type="compositionally biased region" description="Polar residues" evidence="2">
    <location>
        <begin position="2395"/>
        <end position="2418"/>
    </location>
</feature>
<feature type="compositionally biased region" description="Polar residues" evidence="2">
    <location>
        <begin position="2994"/>
        <end position="3024"/>
    </location>
</feature>
<feature type="compositionally biased region" description="Acidic residues" evidence="2">
    <location>
        <begin position="3950"/>
        <end position="3965"/>
    </location>
</feature>
<feature type="region of interest" description="Disordered" evidence="2">
    <location>
        <begin position="1833"/>
        <end position="1952"/>
    </location>
</feature>
<feature type="compositionally biased region" description="Basic and acidic residues" evidence="2">
    <location>
        <begin position="2758"/>
        <end position="2772"/>
    </location>
</feature>
<sequence>MISTKGEEPVALEEISSSLQGEGTNISEEISTGEAIVSPQMEDNEAPEAKSSVSFQEGRVSPQDGRSMSPQRLTTSSQGEGHLSSQRENSNVSLPGEDSLSPYTEGRVSPQGESSLSPEEIEHSTESVEKHRSPLHAAQTRIGLSATSENNSPLVEELNVAGQVTKTLRQEDNSWSGTKDGSVECSGTNQKEATVKKNGGNEEKETNDETDGGERNEKNNKRQENTAGQALSGGENINAPTKSSESGEDSEDKREDQDMCEKKPEANTSPPSEVLYGLTLNPQVYSQSPGANSSSKPNMAKSEHDRSSAAPNTVQENRHQFKRLQITRTLNRALSDIAAQSKGAPPIPSTTEPALGSLPSSVPAAPVTPQPAEGACPGDDAQRTLTAAGSPEYDPHDNGTAKSKKKKKKKKKSKPKQEPDLAGGSRKGNSPSREKQDARVKSEAAAQCDTARLLVNEDDGDDLESTESDDDEDWVEYKSGFVQKEIAMRLENDLMRKKIEAARRRGGAQIKVCKPSDDGNGLEQISREQERAIRRQQEQDKAIRRQQTAQQGSQKVQQKEPEKTKQAKSNPLPKATASKKKKGGKSIDIADSELPPCVHRNTPSNTFISKGRSEKSRDKKKRSGKKENKDDDFEETLRQFQEEVKECGKCEKCQEIQEKKLTAQTISFIDKEGLTSSDVEELINIEQQEDEKKEIHERLKENVGKSLKRIEENNVNADGAIAIMEKNGLTSKDIVTLVEADERMKHKLQKEIDRDVDEGIKLVKEKAIQKEKMKEDKRKGKEGKSGQKIEIRKEGKRPSLQESVGDFADSEASKFRRRPVSDDQETFTIQATLDLVNDDETSSPDQVAPQVLLGAIPSEMLNRILTESGGISQVTIENLSTEESGDSSNEDAKSRQRYYFDKDGILGAVDKDADPELREDGDKKQDKASGGTTNVMKMPGRITARREAVTSRRGSLTDEGQSAKPPSQRDLSFKDFAGDKYYYGGNQPQHPQGNHPPGRFRPLHLPEQNISAIGDIESVETPHSVNQSESRATDLQERGSSKVGEDNANLNRAAKEHPPRNHERCIVDGQEGNERGHAQAENVCSGKIRKRVFHKTEVYSDIESYNTNKLPSMYADASVHTDEISGIRLSNPLFYPETRLPTPHGENGSLSSRLLEVVPPSEADRRSENSSGRKFRVPHTWVNSPDAYIQKRLFLVKHRNFSFTWIPGCPEFPSPLASGDVDPRARYYVNAYKRARKEQAENAANGEESLDVHATTEQSEEKSMQDREARRQGGVKEEKAIVAKDETISLSDEKDDLEIDGRERRLSETDQKDVEIKQILPKSDQSDSRVESLRPNEDPCINGGTPVEVQPDGKGSDNKTLLPTPDPCGKLSKQHSEERLTAIAEGEESIDVKEPVSTAPTTVTEDDVPTSNYAAKPSGRKQKSRREKRYKMSYADDKSSSISQGNKGSSISKKAEKRSKEQKDKRITERDQIVNEPDVQEKKEEIEPKNGIQTETYEKELGDEFQREKEKPSKKGIKDDQSVHQVRETDNNKKNKPMRSSVEDSIYIQIKSLDQNKNTETQESIIEKLDERTDDTNSNVSESVIKTSVAKDNKEFKSASDTDEEEDPTGKFKRGKKAKKKHRRHIKRDKKLQKAEAASKSLESNKINQLLAKKQIEIDLESSGEKMPSLEQRNNLKNETEFKSRDASCTREGKQREGMNINTSTEKASMLKTSTKEYSGETPPKLNVFRGMITEFCSILRNLQVSTDLHSKMVCHILTKHMNGEYTGKIPGYNTAGTDGRVSPPPNPIGTHCKRWLEGRESFNDLGDFKIFKRGRRLRQQLDEEAKYLALKRHMEKEKDEEGQKSPSNDKDDDDSSPDEDDKHPPRGGGRGAPPGGAGGAGGQGRSRQSHPEDEKSQGRSDDKRCPDQTETRGENRRDHRGRQTSVLDKNSPSQLSEQGGSTKDNLDHGGSVDYVAQKSINCALMTKEEDTITPMGGTNKLETCAEKAGTSKSIETHKSVASFKRTETSKVPKMKENIKDRKNNTTRKTTAKHVKAAVVENKSLKDDTKNFLYKPDGDKKDLSSKPDGDKKDLSSKPDGDKKDLSSKPDGDKKDLSSKPDGDKKDLSSKPDGDKKDLSSKPDGDKKDLSSKPVAIRRIYHPNLMAIRRIYHPNLMAIRRIYHPNLMAIRRIYHPNLMAIRRIYHPNLVAIRRIFHPNLVAIKEICHPKLWETERQIPHIQSKGFRNGSAFGPDMATGKTPCLGGYDSVNKSGSHGKKRNDGRKVVKRSDIFQPSMSPLASFPVAPMEPGSVDLHEAIMTALDRYDLQFNPTASVPMSTDAMRAAMKGAVKLTKPKLVEPTGSSLIAQKENGDGTNEADSASENRIGISTSRDETADDKKGNVSKLTKTAYTSDTKVNSVANKPNTTADEPNTVSHDPNTVADEPKFVTNGQKIVADMPITGADEPKIVVNRPSTASGEQNPNNVADESKTAPPKTNTVTDEPKPNTVADEPKPNTVADEPKPNTVADEPKPNTVADEPKPNTVADDPNLNTVADEPKTNAVADDPNLNTVADEPKTIAVADDPNPNTVADEPKPKTVADEPNPNTVADESKTNTVADEPKPNTVADEPNTVSDEPNTVADETNIVDETNTAPLQTNTVTGEPSPNTVADEPKTNTVADEPKTNTVADEPKINTFADDPKPNTFADEPKPNLGADEPNPNCVADDPNTAAVETSPNTVGQPNKNTYAGEPKSSTVAGESNTVADESNTVAAVTNTTADEPKSNSLVDKRNSVLDEPNPNTVSEPKTNTAAVEPHTVADDINTVVNEPNTDESTGVKKDVLRPTSFEETVIGTKLKYDESTDVESKNTSSDRALLGSNGRAENTYTTGTDEYHGKKESFLTAVEHNALINVSEMTKLTHSVLLEEASTHGSSTAILALIKKSQIISNGLIDENYSATNTYIVNSENTSNIRQIFSTPEIPRTLGNPQDNLQTDLLNGSPTTRRRQSPTEKVVETPTHNNTSSTESDLQHPSPTESCINSPTNENKQPALETSGIDKFKGALCSSLTGCEEFTNESISRSDLLIPDSSGPSDMKNYPTPVCSASNRELSLPLSPEHFMTPAEHVVTPSEHVMTPAEHVVTPAEHVVTPSEPAVDASRYFTPRTSCSSDATFATPADAPKNNGPDALGLMETPKNKHFPFPMRQHLKKALLPLPQQPLFSGSAHTLTQHPALPPCGVDGSTCSPFLPHATRPSSPHSSSSTSSSDSDSEKASDKSSDYQSSSSLSGNVPKSPSEPSLQQTSQLPSANSNSFLKENFGEDIETSKLQPDPQTQDCRSEHCTTQIKLPKMFPVTEILWRVPKPDPTKEVQGVLHHIIKPALGTEPTMSQKYTSSVILDIAKLRNYTILINIKLAKEIKNNTFCTPPENAIEPDFGWEAIQPLSDLMYSILHGCYQTTVNLVLVPSDVNSDSYIHSVGLGDIWNVPGVFLEYSGETRRVYRMEEVDFFRVKQELKTSSLSGFPEPTEFSVDRLLEKIKTFCRSKPPKESDPNIGKCLVNCEGHPRQIGCAAKRSTCLTQDQPPQRLHANFGGARPKTLTCTQDNSLANMSFTQQSVSKSEERGKPHESSALCQVTASNGESKIQPSKLFAETPFSNRHQSAQNVLSTKEERVNIPKGTHGQLDEHAVLGEEFISEIIQETSNICKNDTGKSPKDLLVLVSALYELFKCMRPPTTASERQQRRCLWEVITKLNSIAGTSLSSKRLQNVDKTEKKDARVFEASLEKKDKSAVELPSDTKSRQETSNNADEDSTQATLTPTADDPEDKFDLNPELISIFAEGFAEGVTDSLQQEALKKSLASQKVWGTEALEDDDSPITTCTGHGLEDSVSVLRSDVTEEKEPVASGSPSSEASRAVRQQENEDAGPALQAGLPDGDDGSVGRAQAERSRSMSTVPRCRFRGLGCLRCNSTGFTPDGLACEDSDGTESDDSVSG</sequence>
<dbReference type="EMBL" id="RQTK01000139">
    <property type="protein sequence ID" value="RUS86424.1"/>
    <property type="molecule type" value="Genomic_DNA"/>
</dbReference>
<feature type="compositionally biased region" description="Basic and acidic residues" evidence="2">
    <location>
        <begin position="212"/>
        <end position="224"/>
    </location>
</feature>
<feature type="compositionally biased region" description="Polar residues" evidence="2">
    <location>
        <begin position="2626"/>
        <end position="2647"/>
    </location>
</feature>
<feature type="compositionally biased region" description="Gly residues" evidence="2">
    <location>
        <begin position="1867"/>
        <end position="1885"/>
    </location>
</feature>
<feature type="region of interest" description="Disordered" evidence="2">
    <location>
        <begin position="2395"/>
        <end position="2426"/>
    </location>
</feature>
<feature type="compositionally biased region" description="Polar residues" evidence="2">
    <location>
        <begin position="1924"/>
        <end position="1944"/>
    </location>
</feature>
<feature type="region of interest" description="Disordered" evidence="2">
    <location>
        <begin position="1555"/>
        <end position="1641"/>
    </location>
</feature>
<feature type="compositionally biased region" description="Polar residues" evidence="2">
    <location>
        <begin position="64"/>
        <end position="93"/>
    </location>
</feature>
<feature type="region of interest" description="Disordered" evidence="2">
    <location>
        <begin position="3866"/>
        <end position="3925"/>
    </location>
</feature>
<feature type="compositionally biased region" description="Basic and acidic residues" evidence="2">
    <location>
        <begin position="1589"/>
        <end position="1600"/>
    </location>
</feature>
<feature type="compositionally biased region" description="Basic and acidic residues" evidence="2">
    <location>
        <begin position="432"/>
        <end position="442"/>
    </location>
</feature>
<evidence type="ECO:0000256" key="1">
    <source>
        <dbReference type="SAM" id="Coils"/>
    </source>
</evidence>
<feature type="compositionally biased region" description="Polar residues" evidence="2">
    <location>
        <begin position="3775"/>
        <end position="3791"/>
    </location>
</feature>
<feature type="compositionally biased region" description="Basic and acidic residues" evidence="2">
    <location>
        <begin position="890"/>
        <end position="927"/>
    </location>
</feature>
<feature type="compositionally biased region" description="Basic and acidic residues" evidence="2">
    <location>
        <begin position="525"/>
        <end position="543"/>
    </location>
</feature>
<organism evidence="3 4">
    <name type="scientific">Elysia chlorotica</name>
    <name type="common">Eastern emerald elysia</name>
    <name type="synonym">Sea slug</name>
    <dbReference type="NCBI Taxonomy" id="188477"/>
    <lineage>
        <taxon>Eukaryota</taxon>
        <taxon>Metazoa</taxon>
        <taxon>Spiralia</taxon>
        <taxon>Lophotrochozoa</taxon>
        <taxon>Mollusca</taxon>
        <taxon>Gastropoda</taxon>
        <taxon>Heterobranchia</taxon>
        <taxon>Euthyneura</taxon>
        <taxon>Panpulmonata</taxon>
        <taxon>Sacoglossa</taxon>
        <taxon>Placobranchoidea</taxon>
        <taxon>Plakobranchidae</taxon>
        <taxon>Elysia</taxon>
    </lineage>
</organism>
<feature type="region of interest" description="Disordered" evidence="2">
    <location>
        <begin position="876"/>
        <end position="1004"/>
    </location>
</feature>
<reference evidence="3 4" key="1">
    <citation type="submission" date="2019-01" db="EMBL/GenBank/DDBJ databases">
        <title>A draft genome assembly of the solar-powered sea slug Elysia chlorotica.</title>
        <authorList>
            <person name="Cai H."/>
            <person name="Li Q."/>
            <person name="Fang X."/>
            <person name="Li J."/>
            <person name="Curtis N.E."/>
            <person name="Altenburger A."/>
            <person name="Shibata T."/>
            <person name="Feng M."/>
            <person name="Maeda T."/>
            <person name="Schwartz J.A."/>
            <person name="Shigenobu S."/>
            <person name="Lundholm N."/>
            <person name="Nishiyama T."/>
            <person name="Yang H."/>
            <person name="Hasebe M."/>
            <person name="Li S."/>
            <person name="Pierce S.K."/>
            <person name="Wang J."/>
        </authorList>
    </citation>
    <scope>NUCLEOTIDE SEQUENCE [LARGE SCALE GENOMIC DNA]</scope>
    <source>
        <strain evidence="3">EC2010</strain>
        <tissue evidence="3">Whole organism of an adult</tissue>
    </source>
</reference>
<feature type="compositionally biased region" description="Basic and acidic residues" evidence="2">
    <location>
        <begin position="3244"/>
        <end position="3253"/>
    </location>
</feature>
<feature type="compositionally biased region" description="Basic and acidic residues" evidence="2">
    <location>
        <begin position="767"/>
        <end position="799"/>
    </location>
</feature>
<keyword evidence="1" id="KW-0175">Coiled coil</keyword>
<accession>A0A433TXU7</accession>
<feature type="compositionally biased region" description="Polar residues" evidence="2">
    <location>
        <begin position="15"/>
        <end position="30"/>
    </location>
</feature>
<feature type="compositionally biased region" description="Low complexity" evidence="2">
    <location>
        <begin position="981"/>
        <end position="997"/>
    </location>
</feature>
<feature type="compositionally biased region" description="Polar residues" evidence="2">
    <location>
        <begin position="2452"/>
        <end position="2466"/>
    </location>
</feature>
<feature type="compositionally biased region" description="Basic residues" evidence="2">
    <location>
        <begin position="1611"/>
        <end position="1631"/>
    </location>
</feature>
<feature type="compositionally biased region" description="Basic residues" evidence="2">
    <location>
        <begin position="402"/>
        <end position="414"/>
    </location>
</feature>
<feature type="region of interest" description="Disordered" evidence="2">
    <location>
        <begin position="767"/>
        <end position="823"/>
    </location>
</feature>
<feature type="region of interest" description="Disordered" evidence="2">
    <location>
        <begin position="2341"/>
        <end position="2383"/>
    </location>
</feature>
<feature type="compositionally biased region" description="Polar residues" evidence="2">
    <location>
        <begin position="2583"/>
        <end position="2596"/>
    </location>
</feature>
<feature type="region of interest" description="Disordered" evidence="2">
    <location>
        <begin position="1988"/>
        <end position="2130"/>
    </location>
</feature>
<feature type="region of interest" description="Disordered" evidence="2">
    <location>
        <begin position="1019"/>
        <end position="1061"/>
    </location>
</feature>
<feature type="compositionally biased region" description="Basic and acidic residues" evidence="2">
    <location>
        <begin position="1995"/>
        <end position="2024"/>
    </location>
</feature>
<feature type="compositionally biased region" description="Basic and acidic residues" evidence="2">
    <location>
        <begin position="1890"/>
        <end position="1918"/>
    </location>
</feature>
<feature type="compositionally biased region" description="Polar residues" evidence="2">
    <location>
        <begin position="1555"/>
        <end position="1564"/>
    </location>
</feature>
<feature type="region of interest" description="Disordered" evidence="2">
    <location>
        <begin position="1662"/>
        <end position="1696"/>
    </location>
</feature>
<proteinExistence type="predicted"/>
<feature type="region of interest" description="Disordered" evidence="2">
    <location>
        <begin position="3223"/>
        <end position="3287"/>
    </location>
</feature>
<name>A0A433TXU7_ELYCH</name>
<evidence type="ECO:0000256" key="2">
    <source>
        <dbReference type="SAM" id="MobiDB-lite"/>
    </source>
</evidence>
<feature type="compositionally biased region" description="Basic and acidic residues" evidence="2">
    <location>
        <begin position="120"/>
        <end position="132"/>
    </location>
</feature>
<feature type="compositionally biased region" description="Basic and acidic residues" evidence="2">
    <location>
        <begin position="1324"/>
        <end position="1337"/>
    </location>
</feature>
<feature type="compositionally biased region" description="Polar residues" evidence="2">
    <location>
        <begin position="2710"/>
        <end position="2746"/>
    </location>
</feature>
<feature type="compositionally biased region" description="Basic residues" evidence="2">
    <location>
        <begin position="1418"/>
        <end position="1431"/>
    </location>
</feature>
<evidence type="ECO:0000313" key="3">
    <source>
        <dbReference type="EMBL" id="RUS86424.1"/>
    </source>
</evidence>
<feature type="compositionally biased region" description="Basic and acidic residues" evidence="2">
    <location>
        <begin position="1496"/>
        <end position="1533"/>
    </location>
</feature>
<feature type="region of interest" description="Disordered" evidence="2">
    <location>
        <begin position="3943"/>
        <end position="3965"/>
    </location>
</feature>
<comment type="caution">
    <text evidence="3">The sequence shown here is derived from an EMBL/GenBank/DDBJ whole genome shotgun (WGS) entry which is preliminary data.</text>
</comment>
<feature type="coiled-coil region" evidence="1">
    <location>
        <begin position="682"/>
        <end position="727"/>
    </location>
</feature>
<feature type="region of interest" description="Disordered" evidence="2">
    <location>
        <begin position="2957"/>
        <end position="3027"/>
    </location>
</feature>
<feature type="compositionally biased region" description="Basic and acidic residues" evidence="2">
    <location>
        <begin position="1299"/>
        <end position="1316"/>
    </location>
</feature>
<feature type="compositionally biased region" description="Low complexity" evidence="2">
    <location>
        <begin position="2747"/>
        <end position="2757"/>
    </location>
</feature>
<feature type="region of interest" description="Disordered" evidence="2">
    <location>
        <begin position="1239"/>
        <end position="1543"/>
    </location>
</feature>
<feature type="compositionally biased region" description="Polar residues" evidence="2">
    <location>
        <begin position="280"/>
        <end position="297"/>
    </location>
</feature>
<feature type="compositionally biased region" description="Polar residues" evidence="2">
    <location>
        <begin position="162"/>
        <end position="192"/>
    </location>
</feature>
<feature type="compositionally biased region" description="Polar residues" evidence="2">
    <location>
        <begin position="1576"/>
        <end position="1586"/>
    </location>
</feature>
<feature type="region of interest" description="Disordered" evidence="2">
    <location>
        <begin position="3760"/>
        <end position="3800"/>
    </location>
</feature>
<feature type="compositionally biased region" description="Basic and acidic residues" evidence="2">
    <location>
        <begin position="1565"/>
        <end position="1575"/>
    </location>
</feature>
<feature type="region of interest" description="Disordered" evidence="2">
    <location>
        <begin position="1"/>
        <end position="321"/>
    </location>
</feature>
<feature type="compositionally biased region" description="Polar residues" evidence="2">
    <location>
        <begin position="2353"/>
        <end position="2370"/>
    </location>
</feature>
<dbReference type="OrthoDB" id="8958491at2759"/>
<feature type="compositionally biased region" description="Low complexity" evidence="2">
    <location>
        <begin position="1440"/>
        <end position="1452"/>
    </location>
</feature>
<feature type="compositionally biased region" description="Basic and acidic residues" evidence="2">
    <location>
        <begin position="625"/>
        <end position="634"/>
    </location>
</feature>
<protein>
    <submittedName>
        <fullName evidence="3">Uncharacterized protein</fullName>
    </submittedName>
</protein>
<feature type="compositionally biased region" description="Polar residues" evidence="2">
    <location>
        <begin position="1398"/>
        <end position="1413"/>
    </location>
</feature>
<feature type="compositionally biased region" description="Polar residues" evidence="2">
    <location>
        <begin position="3878"/>
        <end position="3890"/>
    </location>
</feature>
<feature type="region of interest" description="Disordered" evidence="2">
    <location>
        <begin position="502"/>
        <end position="634"/>
    </location>
</feature>
<feature type="compositionally biased region" description="Acidic residues" evidence="2">
    <location>
        <begin position="456"/>
        <end position="474"/>
    </location>
</feature>
<feature type="compositionally biased region" description="Polar residues" evidence="2">
    <location>
        <begin position="2859"/>
        <end position="2868"/>
    </location>
</feature>
<dbReference type="Proteomes" id="UP000271974">
    <property type="component" value="Unassembled WGS sequence"/>
</dbReference>
<feature type="compositionally biased region" description="Basic and acidic residues" evidence="2">
    <location>
        <begin position="1031"/>
        <end position="1045"/>
    </location>
</feature>
<feature type="compositionally biased region" description="Polar residues" evidence="2">
    <location>
        <begin position="1021"/>
        <end position="1030"/>
    </location>
</feature>
<feature type="compositionally biased region" description="Basic and acidic residues" evidence="2">
    <location>
        <begin position="251"/>
        <end position="265"/>
    </location>
</feature>
<feature type="region of interest" description="Disordered" evidence="2">
    <location>
        <begin position="2452"/>
        <end position="2786"/>
    </location>
</feature>
<feature type="compositionally biased region" description="Basic and acidic residues" evidence="2">
    <location>
        <begin position="193"/>
        <end position="204"/>
    </location>
</feature>
<feature type="compositionally biased region" description="Polar residues" evidence="2">
    <location>
        <begin position="3263"/>
        <end position="3287"/>
    </location>
</feature>
<gene>
    <name evidence="3" type="ORF">EGW08_005802</name>
</gene>
<feature type="compositionally biased region" description="Basic and acidic residues" evidence="2">
    <location>
        <begin position="2371"/>
        <end position="2381"/>
    </location>
</feature>
<feature type="compositionally biased region" description="Basic and acidic residues" evidence="2">
    <location>
        <begin position="1833"/>
        <end position="1850"/>
    </location>
</feature>
<feature type="compositionally biased region" description="Polar residues" evidence="2">
    <location>
        <begin position="545"/>
        <end position="556"/>
    </location>
</feature>
<keyword evidence="4" id="KW-1185">Reference proteome</keyword>
<feature type="compositionally biased region" description="Basic and acidic residues" evidence="2">
    <location>
        <begin position="3760"/>
        <end position="3774"/>
    </location>
</feature>
<feature type="compositionally biased region" description="Acidic residues" evidence="2">
    <location>
        <begin position="1851"/>
        <end position="1860"/>
    </location>
</feature>
<feature type="compositionally biased region" description="Basic and acidic residues" evidence="2">
    <location>
        <begin position="1259"/>
        <end position="1287"/>
    </location>
</feature>
<feature type="compositionally biased region" description="Polar residues" evidence="2">
    <location>
        <begin position="2963"/>
        <end position="2979"/>
    </location>
</feature>
<evidence type="ECO:0000313" key="4">
    <source>
        <dbReference type="Proteomes" id="UP000271974"/>
    </source>
</evidence>